<accession>A0A1F6UUS9</accession>
<evidence type="ECO:0000259" key="1">
    <source>
        <dbReference type="Pfam" id="PF18998"/>
    </source>
</evidence>
<dbReference type="STRING" id="1801735.A2645_01710"/>
<comment type="caution">
    <text evidence="2">The sequence shown here is derived from an EMBL/GenBank/DDBJ whole genome shotgun (WGS) entry which is preliminary data.</text>
</comment>
<reference evidence="2 3" key="1">
    <citation type="journal article" date="2016" name="Nat. Commun.">
        <title>Thousands of microbial genomes shed light on interconnected biogeochemical processes in an aquifer system.</title>
        <authorList>
            <person name="Anantharaman K."/>
            <person name="Brown C.T."/>
            <person name="Hug L.A."/>
            <person name="Sharon I."/>
            <person name="Castelle C.J."/>
            <person name="Probst A.J."/>
            <person name="Thomas B.C."/>
            <person name="Singh A."/>
            <person name="Wilkins M.J."/>
            <person name="Karaoz U."/>
            <person name="Brodie E.L."/>
            <person name="Williams K.H."/>
            <person name="Hubbard S.S."/>
            <person name="Banfield J.F."/>
        </authorList>
    </citation>
    <scope>NUCLEOTIDE SEQUENCE [LARGE SCALE GENOMIC DNA]</scope>
</reference>
<dbReference type="AlphaFoldDB" id="A0A1F6UUS9"/>
<organism evidence="2 3">
    <name type="scientific">Candidatus Nomurabacteria bacterium RIFCSPHIGHO2_01_FULL_39_9</name>
    <dbReference type="NCBI Taxonomy" id="1801735"/>
    <lineage>
        <taxon>Bacteria</taxon>
        <taxon>Candidatus Nomuraibacteriota</taxon>
    </lineage>
</organism>
<evidence type="ECO:0000313" key="3">
    <source>
        <dbReference type="Proteomes" id="UP000182253"/>
    </source>
</evidence>
<dbReference type="EMBL" id="MFTL01000028">
    <property type="protein sequence ID" value="OGI61151.1"/>
    <property type="molecule type" value="Genomic_DNA"/>
</dbReference>
<dbReference type="Pfam" id="PF18998">
    <property type="entry name" value="Flg_new_2"/>
    <property type="match status" value="2"/>
</dbReference>
<dbReference type="Proteomes" id="UP000182253">
    <property type="component" value="Unassembled WGS sequence"/>
</dbReference>
<protein>
    <recommendedName>
        <fullName evidence="1">Bacterial repeat domain-containing protein</fullName>
    </recommendedName>
</protein>
<feature type="domain" description="Bacterial repeat" evidence="1">
    <location>
        <begin position="270"/>
        <end position="342"/>
    </location>
</feature>
<proteinExistence type="predicted"/>
<evidence type="ECO:0000313" key="2">
    <source>
        <dbReference type="EMBL" id="OGI61151.1"/>
    </source>
</evidence>
<sequence>MKPKFIQQIKIIILGIIFVAGFSFAWTGPTVNQIQAPSNNVFGPIDFSVIEQAKAGGLYIGYSTPPSSPTTVDVGGATYTQKLEAKVSGTSGGNITVREKMRISASSGGTFCPPYSNCTPNPSPELNVAIGNIKSIPLATPVHADPLPLCATSAGKIILCSLTAACGTADGQVLASKPTGSVLCFAGTAYPVPVSGGTLGPWNWTCTDSGSGATVNCSATKTPPPTVTLVGTGAGEGFIETTSTGFVGAPLSSPDCPSGASTCGTYCVSTTFATTSTICPTSGSFNPGTNVILTADHLPASSDSVFTGWSGGGCVSPVSGNPKKCKITGINSDLTVTANFEPAYYIGLAKLANPSGANVGNVSVVSTSVSPSSGGSSISCAGSTLGYCSPNKYYVEGTQVILQATPASGTSQFLYWQSYDVPSSGSGTPNSCNGSTSNTCTLIMNESKNIAAIFAPL</sequence>
<feature type="domain" description="Bacterial repeat" evidence="1">
    <location>
        <begin position="384"/>
        <end position="455"/>
    </location>
</feature>
<name>A0A1F6UUS9_9BACT</name>
<dbReference type="InterPro" id="IPR044060">
    <property type="entry name" value="Bacterial_rp_domain"/>
</dbReference>
<gene>
    <name evidence="2" type="ORF">A2645_01710</name>
</gene>